<dbReference type="AlphaFoldDB" id="A0A8T3B9D1"/>
<proteinExistence type="predicted"/>
<comment type="caution">
    <text evidence="1">The sequence shown here is derived from an EMBL/GenBank/DDBJ whole genome shotgun (WGS) entry which is preliminary data.</text>
</comment>
<evidence type="ECO:0000313" key="1">
    <source>
        <dbReference type="EMBL" id="KAI0507418.1"/>
    </source>
</evidence>
<dbReference type="Proteomes" id="UP000829196">
    <property type="component" value="Unassembled WGS sequence"/>
</dbReference>
<gene>
    <name evidence="1" type="ORF">KFK09_013543</name>
</gene>
<organism evidence="1 2">
    <name type="scientific">Dendrobium nobile</name>
    <name type="common">Orchid</name>
    <dbReference type="NCBI Taxonomy" id="94219"/>
    <lineage>
        <taxon>Eukaryota</taxon>
        <taxon>Viridiplantae</taxon>
        <taxon>Streptophyta</taxon>
        <taxon>Embryophyta</taxon>
        <taxon>Tracheophyta</taxon>
        <taxon>Spermatophyta</taxon>
        <taxon>Magnoliopsida</taxon>
        <taxon>Liliopsida</taxon>
        <taxon>Asparagales</taxon>
        <taxon>Orchidaceae</taxon>
        <taxon>Epidendroideae</taxon>
        <taxon>Malaxideae</taxon>
        <taxon>Dendrobiinae</taxon>
        <taxon>Dendrobium</taxon>
    </lineage>
</organism>
<evidence type="ECO:0000313" key="2">
    <source>
        <dbReference type="Proteomes" id="UP000829196"/>
    </source>
</evidence>
<protein>
    <submittedName>
        <fullName evidence="1">Uncharacterized protein</fullName>
    </submittedName>
</protein>
<accession>A0A8T3B9D1</accession>
<name>A0A8T3B9D1_DENNO</name>
<dbReference type="EMBL" id="JAGYWB010000010">
    <property type="protein sequence ID" value="KAI0507418.1"/>
    <property type="molecule type" value="Genomic_DNA"/>
</dbReference>
<sequence>MVGNPQSMFEYPLKRLASLRAVAKHGLGAYGLAPQVLLILYKDIKLVSEPKIWKKMTDRGKEPVREEARTINGIWASQEKINQRIDELAADV</sequence>
<reference evidence="1" key="1">
    <citation type="journal article" date="2022" name="Front. Genet.">
        <title>Chromosome-Scale Assembly of the Dendrobium nobile Genome Provides Insights Into the Molecular Mechanism of the Biosynthesis of the Medicinal Active Ingredient of Dendrobium.</title>
        <authorList>
            <person name="Xu Q."/>
            <person name="Niu S.-C."/>
            <person name="Li K.-L."/>
            <person name="Zheng P.-J."/>
            <person name="Zhang X.-J."/>
            <person name="Jia Y."/>
            <person name="Liu Y."/>
            <person name="Niu Y.-X."/>
            <person name="Yu L.-H."/>
            <person name="Chen D.-F."/>
            <person name="Zhang G.-Q."/>
        </authorList>
    </citation>
    <scope>NUCLEOTIDE SEQUENCE</scope>
    <source>
        <tissue evidence="1">Leaf</tissue>
    </source>
</reference>
<keyword evidence="2" id="KW-1185">Reference proteome</keyword>